<dbReference type="EMBL" id="JBJUIK010000003">
    <property type="protein sequence ID" value="KAL3532191.1"/>
    <property type="molecule type" value="Genomic_DNA"/>
</dbReference>
<organism evidence="2 3">
    <name type="scientific">Cinchona calisaya</name>
    <dbReference type="NCBI Taxonomy" id="153742"/>
    <lineage>
        <taxon>Eukaryota</taxon>
        <taxon>Viridiplantae</taxon>
        <taxon>Streptophyta</taxon>
        <taxon>Embryophyta</taxon>
        <taxon>Tracheophyta</taxon>
        <taxon>Spermatophyta</taxon>
        <taxon>Magnoliopsida</taxon>
        <taxon>eudicotyledons</taxon>
        <taxon>Gunneridae</taxon>
        <taxon>Pentapetalae</taxon>
        <taxon>asterids</taxon>
        <taxon>lamiids</taxon>
        <taxon>Gentianales</taxon>
        <taxon>Rubiaceae</taxon>
        <taxon>Cinchonoideae</taxon>
        <taxon>Cinchoneae</taxon>
        <taxon>Cinchona</taxon>
    </lineage>
</organism>
<evidence type="ECO:0000313" key="2">
    <source>
        <dbReference type="EMBL" id="KAL3532191.1"/>
    </source>
</evidence>
<proteinExistence type="predicted"/>
<dbReference type="Gene3D" id="3.30.530.20">
    <property type="match status" value="1"/>
</dbReference>
<sequence>MRENSSISLYRDRLDETLTSDDLVNVMKLRTLVKDQIVSSLKVGNEEYVDNIVETRTKELSNFLGMLRSASVDDQRSKYKEAAHGCWKVKQDTEEFRVMYREGPEGTPLHTLLVEGYVDGPLDVCLCISWEAGLYPKWWPQITIPSFRLISSKRLQNIRVGEQICLLRMKLSWPLSTREALLHYFEFEYFQKNLLVVLFNSISDLESIDIRTHGFTRDGIPDPQDVVRMDVVGGFAVQKVSDNRSYFRTIANLDVKLDFLPPAFINFISRQVLGSGFKLYKKEVALVVQGDEDFGKALNHPLYTHIGEALQSNGLSTGSPQPEDLKNDTSILLEEQLERKDEVRSTQEMVHHDDLAVNSQLGDLLIQDKRSHGEIEEIKENDSEGSECFAELHVINSCDLPTNKTDAMLCTDNKKVAIRREVEQALTMLDQVISVFQEYRSNDDTRLLPGIPNENSENLKNIEAKESISSEADQICRNAGACAQSVNKEDPEMTAAYEPRNSPESHGSRRKVAPASPDKNASSPAETHHSVVHSSENQTTEWTIPEKTAKEDLVLRVDEYGAGGNNARSKNRKHWQCCFRSHS</sequence>
<accession>A0ABD3AM67</accession>
<dbReference type="Proteomes" id="UP001630127">
    <property type="component" value="Unassembled WGS sequence"/>
</dbReference>
<name>A0ABD3AM67_9GENT</name>
<evidence type="ECO:0000313" key="3">
    <source>
        <dbReference type="Proteomes" id="UP001630127"/>
    </source>
</evidence>
<evidence type="ECO:0000256" key="1">
    <source>
        <dbReference type="SAM" id="MobiDB-lite"/>
    </source>
</evidence>
<dbReference type="AlphaFoldDB" id="A0ABD3AM67"/>
<protein>
    <submittedName>
        <fullName evidence="2">Uncharacterized protein</fullName>
    </submittedName>
</protein>
<dbReference type="PANTHER" id="PTHR34560">
    <property type="entry name" value="POLYKETIDE CYCLASE/DEHYDRASE/LIPID TRANSPORT SUPERFAMILY PROTEIN"/>
    <property type="match status" value="1"/>
</dbReference>
<feature type="region of interest" description="Disordered" evidence="1">
    <location>
        <begin position="487"/>
        <end position="550"/>
    </location>
</feature>
<dbReference type="SUPFAM" id="SSF55961">
    <property type="entry name" value="Bet v1-like"/>
    <property type="match status" value="1"/>
</dbReference>
<reference evidence="2 3" key="1">
    <citation type="submission" date="2024-11" db="EMBL/GenBank/DDBJ databases">
        <title>A near-complete genome assembly of Cinchona calisaya.</title>
        <authorList>
            <person name="Lian D.C."/>
            <person name="Zhao X.W."/>
            <person name="Wei L."/>
        </authorList>
    </citation>
    <scope>NUCLEOTIDE SEQUENCE [LARGE SCALE GENOMIC DNA]</scope>
    <source>
        <tissue evidence="2">Nenye</tissue>
    </source>
</reference>
<dbReference type="InterPro" id="IPR023393">
    <property type="entry name" value="START-like_dom_sf"/>
</dbReference>
<dbReference type="PANTHER" id="PTHR34560:SF1">
    <property type="entry name" value="START DOMAIN-CONTAINING PROTEIN"/>
    <property type="match status" value="1"/>
</dbReference>
<gene>
    <name evidence="2" type="ORF">ACH5RR_005712</name>
</gene>
<keyword evidence="3" id="KW-1185">Reference proteome</keyword>
<comment type="caution">
    <text evidence="2">The sequence shown here is derived from an EMBL/GenBank/DDBJ whole genome shotgun (WGS) entry which is preliminary data.</text>
</comment>
<feature type="compositionally biased region" description="Polar residues" evidence="1">
    <location>
        <begin position="532"/>
        <end position="542"/>
    </location>
</feature>